<sequence length="575" mass="60139">MAGGDDPQPTAPPAGEVPAAAAAPAPATGYDAGPQPDLEAAEAPPLPEAQPTGSRWRLRRGKKQPAGEEDAAAAAAATPVAPAGEAYVLPPSYPAEGGGEPPVDRVQVPPRKWPVWTRHFWMGWDSRPWPPTAGAYAAEIPSASAAAAGAEAGAAGAASGAAAAGVASWFAWPSLGGLTCEPREPEPWCKDYVKLGRWASLVFNTWQELCFTSGMHPFTGEGMNSELPTKLDSKEPAGAKARAGAAAAAAAAAPGARAELQRCFMRACGSVQDQLARESAGLMLVAVLLAVAACTLIGSLSNRGDWGGGDYAAYVLLILSAACSLTHLAIGASVFLAAAGRPARSFFRILLSFEPLARAGIASFFAAITTLLAGLLAVAFDAAWAQRGFRDNRASVALVSVLFLALAAMYYIPAYIAGRWMLRCQDKQEGRSRVVAKATLLASLEPLLAWSFADHTIPPAFRTHAEQAGEWEPLRRYCDTHSYEIYREFELLPAWQAWPLRVANAMLSTLGPPSLLRLRPTGSPYQFDGVAPAALPNADVEKKAAAAARAAAEAEAAPVSGSDVVPPTFSVHVEE</sequence>
<keyword evidence="4" id="KW-1185">Reference proteome</keyword>
<protein>
    <submittedName>
        <fullName evidence="3">Uncharacterized protein</fullName>
    </submittedName>
</protein>
<dbReference type="OrthoDB" id="10443434at2759"/>
<dbReference type="AlphaFoldDB" id="A0A2P6TU21"/>
<feature type="compositionally biased region" description="Low complexity" evidence="1">
    <location>
        <begin position="13"/>
        <end position="43"/>
    </location>
</feature>
<feature type="region of interest" description="Disordered" evidence="1">
    <location>
        <begin position="1"/>
        <end position="78"/>
    </location>
</feature>
<dbReference type="Proteomes" id="UP000239899">
    <property type="component" value="Unassembled WGS sequence"/>
</dbReference>
<evidence type="ECO:0000313" key="4">
    <source>
        <dbReference type="Proteomes" id="UP000239899"/>
    </source>
</evidence>
<comment type="caution">
    <text evidence="3">The sequence shown here is derived from an EMBL/GenBank/DDBJ whole genome shotgun (WGS) entry which is preliminary data.</text>
</comment>
<feature type="transmembrane region" description="Helical" evidence="2">
    <location>
        <begin position="312"/>
        <end position="338"/>
    </location>
</feature>
<gene>
    <name evidence="3" type="ORF">C2E21_3743</name>
</gene>
<evidence type="ECO:0000313" key="3">
    <source>
        <dbReference type="EMBL" id="PRW57553.1"/>
    </source>
</evidence>
<name>A0A2P6TU21_CHLSO</name>
<proteinExistence type="predicted"/>
<keyword evidence="2" id="KW-1133">Transmembrane helix</keyword>
<feature type="transmembrane region" description="Helical" evidence="2">
    <location>
        <begin position="396"/>
        <end position="422"/>
    </location>
</feature>
<accession>A0A2P6TU21</accession>
<feature type="transmembrane region" description="Helical" evidence="2">
    <location>
        <begin position="359"/>
        <end position="384"/>
    </location>
</feature>
<organism evidence="3 4">
    <name type="scientific">Chlorella sorokiniana</name>
    <name type="common">Freshwater green alga</name>
    <dbReference type="NCBI Taxonomy" id="3076"/>
    <lineage>
        <taxon>Eukaryota</taxon>
        <taxon>Viridiplantae</taxon>
        <taxon>Chlorophyta</taxon>
        <taxon>core chlorophytes</taxon>
        <taxon>Trebouxiophyceae</taxon>
        <taxon>Chlorellales</taxon>
        <taxon>Chlorellaceae</taxon>
        <taxon>Chlorella clade</taxon>
        <taxon>Chlorella</taxon>
    </lineage>
</organism>
<evidence type="ECO:0000256" key="1">
    <source>
        <dbReference type="SAM" id="MobiDB-lite"/>
    </source>
</evidence>
<feature type="transmembrane region" description="Helical" evidence="2">
    <location>
        <begin position="280"/>
        <end position="300"/>
    </location>
</feature>
<dbReference type="EMBL" id="LHPG02000006">
    <property type="protein sequence ID" value="PRW57553.1"/>
    <property type="molecule type" value="Genomic_DNA"/>
</dbReference>
<evidence type="ECO:0000256" key="2">
    <source>
        <dbReference type="SAM" id="Phobius"/>
    </source>
</evidence>
<keyword evidence="2" id="KW-0472">Membrane</keyword>
<keyword evidence="2" id="KW-0812">Transmembrane</keyword>
<reference evidence="3 4" key="1">
    <citation type="journal article" date="2018" name="Plant J.">
        <title>Genome sequences of Chlorella sorokiniana UTEX 1602 and Micractinium conductrix SAG 241.80: implications to maltose excretion by a green alga.</title>
        <authorList>
            <person name="Arriola M.B."/>
            <person name="Velmurugan N."/>
            <person name="Zhang Y."/>
            <person name="Plunkett M.H."/>
            <person name="Hondzo H."/>
            <person name="Barney B.M."/>
        </authorList>
    </citation>
    <scope>NUCLEOTIDE SEQUENCE [LARGE SCALE GENOMIC DNA]</scope>
    <source>
        <strain evidence="4">UTEX 1602</strain>
    </source>
</reference>